<dbReference type="InterPro" id="IPR016197">
    <property type="entry name" value="Chromo-like_dom_sf"/>
</dbReference>
<dbReference type="InterPro" id="IPR019787">
    <property type="entry name" value="Znf_PHD-finger"/>
</dbReference>
<dbReference type="GO" id="GO:0140658">
    <property type="term" value="F:ATP-dependent chromatin remodeler activity"/>
    <property type="evidence" value="ECO:0007669"/>
    <property type="project" value="TreeGrafter"/>
</dbReference>
<dbReference type="EMBL" id="CAXHTB010000019">
    <property type="protein sequence ID" value="CAL0326796.1"/>
    <property type="molecule type" value="Genomic_DNA"/>
</dbReference>
<evidence type="ECO:0000256" key="1">
    <source>
        <dbReference type="ARBA" id="ARBA00004123"/>
    </source>
</evidence>
<gene>
    <name evidence="13" type="ORF">LLUT_LOCUS27856</name>
</gene>
<feature type="domain" description="PHD-type" evidence="12">
    <location>
        <begin position="90"/>
        <end position="139"/>
    </location>
</feature>
<dbReference type="PROSITE" id="PS50016">
    <property type="entry name" value="ZF_PHD_2"/>
    <property type="match status" value="1"/>
</dbReference>
<feature type="compositionally biased region" description="Polar residues" evidence="10">
    <location>
        <begin position="1188"/>
        <end position="1199"/>
    </location>
</feature>
<keyword evidence="14" id="KW-1185">Reference proteome</keyword>
<name>A0AAV1XYE4_LUPLU</name>
<dbReference type="InterPro" id="IPR000330">
    <property type="entry name" value="SNF2_N"/>
</dbReference>
<dbReference type="Pfam" id="PF00385">
    <property type="entry name" value="Chromo"/>
    <property type="match status" value="1"/>
</dbReference>
<dbReference type="InterPro" id="IPR056882">
    <property type="entry name" value="MOM1_dom"/>
</dbReference>
<dbReference type="InterPro" id="IPR049730">
    <property type="entry name" value="SNF2/RAD54-like_C"/>
</dbReference>
<dbReference type="Pfam" id="PF00176">
    <property type="entry name" value="SNF2-rel_dom"/>
    <property type="match status" value="1"/>
</dbReference>
<accession>A0AAV1XYE4</accession>
<feature type="domain" description="Chromo" evidence="11">
    <location>
        <begin position="150"/>
        <end position="215"/>
    </location>
</feature>
<keyword evidence="8" id="KW-0539">Nucleus</keyword>
<dbReference type="Proteomes" id="UP001497480">
    <property type="component" value="Unassembled WGS sequence"/>
</dbReference>
<dbReference type="InterPro" id="IPR000953">
    <property type="entry name" value="Chromo/chromo_shadow_dom"/>
</dbReference>
<evidence type="ECO:0000259" key="11">
    <source>
        <dbReference type="PROSITE" id="PS50013"/>
    </source>
</evidence>
<dbReference type="PROSITE" id="PS50013">
    <property type="entry name" value="CHROMO_2"/>
    <property type="match status" value="1"/>
</dbReference>
<keyword evidence="4 9" id="KW-0863">Zinc-finger</keyword>
<keyword evidence="2" id="KW-0479">Metal-binding</keyword>
<sequence>MWMDMLELSLASSVSFSIVLCWLFKWIVVRDQTYKTANSVGNETVVWDMKVETLVTEDGGGHSNIWCTEELTEEFKDNTQADCHMKDDGQVVCYNCLHGGTLLRCCGKGCRRRYHSSCLDPPLKYTAARFWYCIWCVKKMVGLGVHSVSEGVESILDSREVVSEDKVMQREYFVKYQGLAYAHNCWIPETRMLLEAPKLLAKFKRRPQVIRWTREWSIPYRLLHKRKFILPKRNGEHLNGEDDCRYQWLVKWTGLGYDHVSWELDNASFMISSEGMKLIEEYECRRTIVNRLSKRFETNKGREASFAELPVLPCGDSPGFYNQYFSYVNKLHMCWNKRQSALIVDDHVDQERVMKVILFILSLHCNVERPFLIISGSTALSMWETEFLHLAPSVNLVVYKGDKNARSSIRELEFYNDDGSILFQILLVSSDIIVEDLVALSCIPWEVIIIDECQRPKVFKHLDNISILAAEMKLVLVSGLIKDDRADFIKLLSFLKSGHHGLDVPPAETFLSASISDLKRQLEKYVAFRSTRFVEYWVPAPLSSLQLEQYCSMLLSHSTLLCSGQKSDNVDALHDLIISTRKCCGHPYLLDQSLHSLVTRGLPIEEYLNIGIKASGKLQLLEKILLEARSQGLRVLILFQSTASGSASIGDILDDVLCQRFGKDCYVRYDRLYRPSMKQAALDTFNDAESGKFVFLIENRACLPSVKLSSVDTVILFDSDWDLHNDLRALRKMSISSQRTEITVFRLYLPFTVEERVLILAKEGTALESDMQLITQSTFLNLLKWGASYLFNKLDDLHCSGSSVSAADISTDESLLSDVIGELLSRLVYNSGDTDCHELSFIFRAQLNGGEFAKNILLPGERVMRKSDNGPHIFSWSDLLKGRDPRWNFLSVSSQRTRKTVKYFDHIEKESECLSDPIISERKIASKANVNPNRRKLSKDNVPERRKVTIGSVDRNRKKVSKDSVDPKKRKFSSKYNTDLKRRKVSKDIVDSKYLKTRLEKKKKPSAVRNARKMNGTAEQNKLHDMPESAEFLPKPDISALCDVLHLPKNVKAIAMRILEHIFKHYNISCEDSSTTQAFKISVCWLAASFLKHKIDRKDSLALAKLYFNFICKEEETTEVYSELRKFKQEISSCLQNGLHVEKCNVNSASDSEIPQLKDLSGEKQKGFQGPCLSNHLESATNKHDLQTKSPTTVLSSQDMASTEKFHSSPSMAHETFLSQSTSCTLPLETDAMELESGEEDDRVNAMSSVAAEVSYPKNQNKIPNSSNNPHNVSHVTCSFERQISIRSTEIAEFDGKVSEGLHIFVNEVVAGDNSINMGTHPTRVDTVETDTLTCDIPEQQNKVPNSSNNPHNVIPVTSSLERRSSIRSTEIAVSDFNVSEGPHIFVNEVVACDNSMNIHPAQLDSVETDALTCDSTVPDSRQSDNVLSPVCGQSTTSEFAETTLPFMQPSYANSSPLPQMAMSSIPSFLEDNSTSTTMPLEAEVLLQALNDSAETVNSSFIPPVTQRPSPLEPLNENTIHVPHSISNPGYMSNYCYQAQNVTSETPDTTYPDPMLIEMARIKKVKEEVSKIHEKKTLQLQSDYQKEVEKLREKYNMLIQDADTAVALKIEELEMQCKIACMNKALAEAWVDAEYIDQVPTPSSSSSHVPKHHTSHMPAEGFEQCMAGPPILHPTLSTPMMEVHPPGTTPQISPDRACFNPMTQSFRNLHDDANGFLAETQPSVAASSYPIPLMPNEYISDEVLY</sequence>
<dbReference type="PANTHER" id="PTHR45623">
    <property type="entry name" value="CHROMODOMAIN-HELICASE-DNA-BINDING PROTEIN 3-RELATED-RELATED"/>
    <property type="match status" value="1"/>
</dbReference>
<dbReference type="Pfam" id="PF25029">
    <property type="entry name" value="MOM1"/>
    <property type="match status" value="1"/>
</dbReference>
<dbReference type="Gene3D" id="3.40.50.10810">
    <property type="entry name" value="Tandem AAA-ATPase domain"/>
    <property type="match status" value="1"/>
</dbReference>
<keyword evidence="6" id="KW-0862">Zinc</keyword>
<reference evidence="13 14" key="1">
    <citation type="submission" date="2024-03" db="EMBL/GenBank/DDBJ databases">
        <authorList>
            <person name="Martinez-Hernandez J."/>
        </authorList>
    </citation>
    <scope>NUCLEOTIDE SEQUENCE [LARGE SCALE GENOMIC DNA]</scope>
</reference>
<organism evidence="13 14">
    <name type="scientific">Lupinus luteus</name>
    <name type="common">European yellow lupine</name>
    <dbReference type="NCBI Taxonomy" id="3873"/>
    <lineage>
        <taxon>Eukaryota</taxon>
        <taxon>Viridiplantae</taxon>
        <taxon>Streptophyta</taxon>
        <taxon>Embryophyta</taxon>
        <taxon>Tracheophyta</taxon>
        <taxon>Spermatophyta</taxon>
        <taxon>Magnoliopsida</taxon>
        <taxon>eudicotyledons</taxon>
        <taxon>Gunneridae</taxon>
        <taxon>Pentapetalae</taxon>
        <taxon>rosids</taxon>
        <taxon>fabids</taxon>
        <taxon>Fabales</taxon>
        <taxon>Fabaceae</taxon>
        <taxon>Papilionoideae</taxon>
        <taxon>50 kb inversion clade</taxon>
        <taxon>genistoids sensu lato</taxon>
        <taxon>core genistoids</taxon>
        <taxon>Genisteae</taxon>
        <taxon>Lupinus</taxon>
    </lineage>
</organism>
<keyword evidence="5" id="KW-0378">Hydrolase</keyword>
<dbReference type="GO" id="GO:0005634">
    <property type="term" value="C:nucleus"/>
    <property type="evidence" value="ECO:0007669"/>
    <property type="project" value="UniProtKB-SubCell"/>
</dbReference>
<dbReference type="SUPFAM" id="SSF52540">
    <property type="entry name" value="P-loop containing nucleoside triphosphate hydrolases"/>
    <property type="match status" value="2"/>
</dbReference>
<comment type="caution">
    <text evidence="13">The sequence shown here is derived from an EMBL/GenBank/DDBJ whole genome shotgun (WGS) entry which is preliminary data.</text>
</comment>
<dbReference type="CDD" id="cd18793">
    <property type="entry name" value="SF2_C_SNF"/>
    <property type="match status" value="1"/>
</dbReference>
<keyword evidence="7" id="KW-0067">ATP-binding</keyword>
<evidence type="ECO:0000313" key="14">
    <source>
        <dbReference type="Proteomes" id="UP001497480"/>
    </source>
</evidence>
<dbReference type="GO" id="GO:0003677">
    <property type="term" value="F:DNA binding"/>
    <property type="evidence" value="ECO:0007669"/>
    <property type="project" value="TreeGrafter"/>
</dbReference>
<dbReference type="GO" id="GO:0042393">
    <property type="term" value="F:histone binding"/>
    <property type="evidence" value="ECO:0007669"/>
    <property type="project" value="TreeGrafter"/>
</dbReference>
<dbReference type="InterPro" id="IPR027417">
    <property type="entry name" value="P-loop_NTPase"/>
</dbReference>
<evidence type="ECO:0000256" key="5">
    <source>
        <dbReference type="ARBA" id="ARBA00022801"/>
    </source>
</evidence>
<feature type="region of interest" description="Disordered" evidence="10">
    <location>
        <begin position="931"/>
        <end position="972"/>
    </location>
</feature>
<dbReference type="InterPro" id="IPR011011">
    <property type="entry name" value="Znf_FYVE_PHD"/>
</dbReference>
<dbReference type="SMART" id="SM00249">
    <property type="entry name" value="PHD"/>
    <property type="match status" value="1"/>
</dbReference>
<dbReference type="GO" id="GO:0005524">
    <property type="term" value="F:ATP binding"/>
    <property type="evidence" value="ECO:0007669"/>
    <property type="project" value="UniProtKB-KW"/>
</dbReference>
<proteinExistence type="predicted"/>
<dbReference type="SUPFAM" id="SSF54160">
    <property type="entry name" value="Chromo domain-like"/>
    <property type="match status" value="2"/>
</dbReference>
<dbReference type="GO" id="GO:0016887">
    <property type="term" value="F:ATP hydrolysis activity"/>
    <property type="evidence" value="ECO:0007669"/>
    <property type="project" value="TreeGrafter"/>
</dbReference>
<feature type="region of interest" description="Disordered" evidence="10">
    <location>
        <begin position="1180"/>
        <end position="1199"/>
    </location>
</feature>
<comment type="subcellular location">
    <subcellularLocation>
        <location evidence="1">Nucleus</location>
    </subcellularLocation>
</comment>
<dbReference type="Gene3D" id="6.10.250.1310">
    <property type="match status" value="1"/>
</dbReference>
<evidence type="ECO:0000256" key="6">
    <source>
        <dbReference type="ARBA" id="ARBA00022833"/>
    </source>
</evidence>
<dbReference type="Gene3D" id="3.30.40.10">
    <property type="entry name" value="Zinc/RING finger domain, C3HC4 (zinc finger)"/>
    <property type="match status" value="1"/>
</dbReference>
<dbReference type="GO" id="GO:0003682">
    <property type="term" value="F:chromatin binding"/>
    <property type="evidence" value="ECO:0007669"/>
    <property type="project" value="TreeGrafter"/>
</dbReference>
<dbReference type="Gene3D" id="3.40.50.300">
    <property type="entry name" value="P-loop containing nucleotide triphosphate hydrolases"/>
    <property type="match status" value="1"/>
</dbReference>
<evidence type="ECO:0000256" key="7">
    <source>
        <dbReference type="ARBA" id="ARBA00022840"/>
    </source>
</evidence>
<dbReference type="PROSITE" id="PS01359">
    <property type="entry name" value="ZF_PHD_1"/>
    <property type="match status" value="1"/>
</dbReference>
<dbReference type="Gene3D" id="2.40.50.40">
    <property type="match status" value="2"/>
</dbReference>
<dbReference type="InterPro" id="IPR013083">
    <property type="entry name" value="Znf_RING/FYVE/PHD"/>
</dbReference>
<dbReference type="InterPro" id="IPR001965">
    <property type="entry name" value="Znf_PHD"/>
</dbReference>
<evidence type="ECO:0000256" key="8">
    <source>
        <dbReference type="ARBA" id="ARBA00023242"/>
    </source>
</evidence>
<dbReference type="InterPro" id="IPR038718">
    <property type="entry name" value="SNF2-like_sf"/>
</dbReference>
<protein>
    <submittedName>
        <fullName evidence="13">Uncharacterized protein</fullName>
    </submittedName>
</protein>
<evidence type="ECO:0000256" key="10">
    <source>
        <dbReference type="SAM" id="MobiDB-lite"/>
    </source>
</evidence>
<evidence type="ECO:0000259" key="12">
    <source>
        <dbReference type="PROSITE" id="PS50016"/>
    </source>
</evidence>
<evidence type="ECO:0000256" key="2">
    <source>
        <dbReference type="ARBA" id="ARBA00022723"/>
    </source>
</evidence>
<dbReference type="InterPro" id="IPR019786">
    <property type="entry name" value="Zinc_finger_PHD-type_CS"/>
</dbReference>
<dbReference type="CDD" id="cd00024">
    <property type="entry name" value="CD_CSD"/>
    <property type="match status" value="1"/>
</dbReference>
<dbReference type="InterPro" id="IPR023780">
    <property type="entry name" value="Chromo_domain"/>
</dbReference>
<feature type="compositionally biased region" description="Basic and acidic residues" evidence="10">
    <location>
        <begin position="938"/>
        <end position="947"/>
    </location>
</feature>
<dbReference type="GO" id="GO:0008270">
    <property type="term" value="F:zinc ion binding"/>
    <property type="evidence" value="ECO:0007669"/>
    <property type="project" value="UniProtKB-KW"/>
</dbReference>
<evidence type="ECO:0000313" key="13">
    <source>
        <dbReference type="EMBL" id="CAL0326796.1"/>
    </source>
</evidence>
<keyword evidence="3" id="KW-0547">Nucleotide-binding</keyword>
<evidence type="ECO:0000256" key="9">
    <source>
        <dbReference type="PROSITE-ProRule" id="PRU00146"/>
    </source>
</evidence>
<dbReference type="SMART" id="SM00298">
    <property type="entry name" value="CHROMO"/>
    <property type="match status" value="2"/>
</dbReference>
<evidence type="ECO:0000256" key="4">
    <source>
        <dbReference type="ARBA" id="ARBA00022771"/>
    </source>
</evidence>
<dbReference type="SUPFAM" id="SSF57903">
    <property type="entry name" value="FYVE/PHD zinc finger"/>
    <property type="match status" value="1"/>
</dbReference>
<dbReference type="GO" id="GO:0000785">
    <property type="term" value="C:chromatin"/>
    <property type="evidence" value="ECO:0007669"/>
    <property type="project" value="TreeGrafter"/>
</dbReference>
<dbReference type="PANTHER" id="PTHR45623:SF51">
    <property type="entry name" value="DNA HELICASE CHROMATIN REGULATOR PHD FAMILY-RELATED"/>
    <property type="match status" value="1"/>
</dbReference>
<evidence type="ECO:0000256" key="3">
    <source>
        <dbReference type="ARBA" id="ARBA00022741"/>
    </source>
</evidence>